<dbReference type="Pfam" id="PF00085">
    <property type="entry name" value="Thioredoxin"/>
    <property type="match status" value="1"/>
</dbReference>
<evidence type="ECO:0000313" key="2">
    <source>
        <dbReference type="EMBL" id="OSX68301.1"/>
    </source>
</evidence>
<dbReference type="InterPro" id="IPR036249">
    <property type="entry name" value="Thioredoxin-like_sf"/>
</dbReference>
<evidence type="ECO:0000313" key="3">
    <source>
        <dbReference type="Proteomes" id="UP000218209"/>
    </source>
</evidence>
<proteinExistence type="predicted"/>
<keyword evidence="3" id="KW-1185">Reference proteome</keyword>
<dbReference type="InterPro" id="IPR013766">
    <property type="entry name" value="Thioredoxin_domain"/>
</dbReference>
<feature type="domain" description="Thioredoxin" evidence="1">
    <location>
        <begin position="4"/>
        <end position="72"/>
    </location>
</feature>
<dbReference type="SUPFAM" id="SSF52833">
    <property type="entry name" value="Thioredoxin-like"/>
    <property type="match status" value="1"/>
</dbReference>
<dbReference type="AlphaFoldDB" id="A0A1X6NI51"/>
<gene>
    <name evidence="2" type="ORF">BU14_3051s0001</name>
</gene>
<accession>A0A1X6NI51</accession>
<dbReference type="Proteomes" id="UP000218209">
    <property type="component" value="Unassembled WGS sequence"/>
</dbReference>
<dbReference type="CDD" id="cd02947">
    <property type="entry name" value="TRX_family"/>
    <property type="match status" value="1"/>
</dbReference>
<dbReference type="Gene3D" id="3.40.30.10">
    <property type="entry name" value="Glutaredoxin"/>
    <property type="match status" value="1"/>
</dbReference>
<protein>
    <recommendedName>
        <fullName evidence="1">Thioredoxin domain-containing protein</fullName>
    </recommendedName>
</protein>
<name>A0A1X6NI51_PORUM</name>
<sequence>MAHASWCRKCKACLVQVRKLLAEGGRPRLYVGLVNVNEVRGVPKRMGVEVMPTFQTWGGGDTRLGVYVGGGTPTEVGVKIRELVDAHL</sequence>
<dbReference type="EMBL" id="KV920762">
    <property type="protein sequence ID" value="OSX68301.1"/>
    <property type="molecule type" value="Genomic_DNA"/>
</dbReference>
<organism evidence="2 3">
    <name type="scientific">Porphyra umbilicalis</name>
    <name type="common">Purple laver</name>
    <name type="synonym">Red alga</name>
    <dbReference type="NCBI Taxonomy" id="2786"/>
    <lineage>
        <taxon>Eukaryota</taxon>
        <taxon>Rhodophyta</taxon>
        <taxon>Bangiophyceae</taxon>
        <taxon>Bangiales</taxon>
        <taxon>Bangiaceae</taxon>
        <taxon>Porphyra</taxon>
    </lineage>
</organism>
<reference evidence="2 3" key="1">
    <citation type="submission" date="2017-03" db="EMBL/GenBank/DDBJ databases">
        <title>WGS assembly of Porphyra umbilicalis.</title>
        <authorList>
            <person name="Brawley S.H."/>
            <person name="Blouin N.A."/>
            <person name="Ficko-Blean E."/>
            <person name="Wheeler G.L."/>
            <person name="Lohr M."/>
            <person name="Goodson H.V."/>
            <person name="Jenkins J.W."/>
            <person name="Blaby-Haas C.E."/>
            <person name="Helliwell K.E."/>
            <person name="Chan C."/>
            <person name="Marriage T."/>
            <person name="Bhattacharya D."/>
            <person name="Klein A.S."/>
            <person name="Badis Y."/>
            <person name="Brodie J."/>
            <person name="Cao Y."/>
            <person name="Collen J."/>
            <person name="Dittami S.M."/>
            <person name="Gachon C.M."/>
            <person name="Green B.R."/>
            <person name="Karpowicz S."/>
            <person name="Kim J.W."/>
            <person name="Kudahl U."/>
            <person name="Lin S."/>
            <person name="Michel G."/>
            <person name="Mittag M."/>
            <person name="Olson B.J."/>
            <person name="Pangilinan J."/>
            <person name="Peng Y."/>
            <person name="Qiu H."/>
            <person name="Shu S."/>
            <person name="Singer J.T."/>
            <person name="Smith A.G."/>
            <person name="Sprecher B.N."/>
            <person name="Wagner V."/>
            <person name="Wang W."/>
            <person name="Wang Z.-Y."/>
            <person name="Yan J."/>
            <person name="Yarish C."/>
            <person name="Zoeuner-Riek S."/>
            <person name="Zhuang Y."/>
            <person name="Zou Y."/>
            <person name="Lindquist E.A."/>
            <person name="Grimwood J."/>
            <person name="Barry K."/>
            <person name="Rokhsar D.S."/>
            <person name="Schmutz J."/>
            <person name="Stiller J.W."/>
            <person name="Grossman A.R."/>
            <person name="Prochnik S.E."/>
        </authorList>
    </citation>
    <scope>NUCLEOTIDE SEQUENCE [LARGE SCALE GENOMIC DNA]</scope>
    <source>
        <strain evidence="2">4086291</strain>
    </source>
</reference>
<evidence type="ECO:0000259" key="1">
    <source>
        <dbReference type="Pfam" id="PF00085"/>
    </source>
</evidence>